<gene>
    <name evidence="3" type="ORF">HC175_03665</name>
</gene>
<proteinExistence type="inferred from homology"/>
<evidence type="ECO:0000313" key="4">
    <source>
        <dbReference type="Proteomes" id="UP000703674"/>
    </source>
</evidence>
<dbReference type="PANTHER" id="PTHR35024">
    <property type="entry name" value="HYPOTHETICAL CYTOSOLIC PROTEIN"/>
    <property type="match status" value="1"/>
</dbReference>
<protein>
    <submittedName>
        <fullName evidence="3">Polymer-forming cytoskeletal protein</fullName>
    </submittedName>
</protein>
<name>A0ABX1CUQ1_9FLAO</name>
<dbReference type="Proteomes" id="UP000703674">
    <property type="component" value="Unassembled WGS sequence"/>
</dbReference>
<dbReference type="Pfam" id="PF04519">
    <property type="entry name" value="Bactofilin"/>
    <property type="match status" value="1"/>
</dbReference>
<evidence type="ECO:0000256" key="2">
    <source>
        <dbReference type="SAM" id="MobiDB-lite"/>
    </source>
</evidence>
<feature type="region of interest" description="Disordered" evidence="2">
    <location>
        <begin position="1"/>
        <end position="21"/>
    </location>
</feature>
<reference evidence="3 4" key="1">
    <citation type="submission" date="2020-03" db="EMBL/GenBank/DDBJ databases">
        <title>Salinimicrobium sp. nov, isolated from SCS.</title>
        <authorList>
            <person name="Cao W.R."/>
        </authorList>
    </citation>
    <scope>NUCLEOTIDE SEQUENCE [LARGE SCALE GENOMIC DNA]</scope>
    <source>
        <strain evidence="4">J15B91</strain>
    </source>
</reference>
<accession>A0ABX1CUQ1</accession>
<feature type="compositionally biased region" description="Basic and acidic residues" evidence="2">
    <location>
        <begin position="1"/>
        <end position="19"/>
    </location>
</feature>
<dbReference type="PANTHER" id="PTHR35024:SF4">
    <property type="entry name" value="POLYMER-FORMING CYTOSKELETAL PROTEIN"/>
    <property type="match status" value="1"/>
</dbReference>
<evidence type="ECO:0000313" key="3">
    <source>
        <dbReference type="EMBL" id="NJW52009.1"/>
    </source>
</evidence>
<organism evidence="3 4">
    <name type="scientific">Salinimicrobium oceani</name>
    <dbReference type="NCBI Taxonomy" id="2722702"/>
    <lineage>
        <taxon>Bacteria</taxon>
        <taxon>Pseudomonadati</taxon>
        <taxon>Bacteroidota</taxon>
        <taxon>Flavobacteriia</taxon>
        <taxon>Flavobacteriales</taxon>
        <taxon>Flavobacteriaceae</taxon>
        <taxon>Salinimicrobium</taxon>
    </lineage>
</organism>
<evidence type="ECO:0000256" key="1">
    <source>
        <dbReference type="ARBA" id="ARBA00044755"/>
    </source>
</evidence>
<sequence length="140" mass="14897">MFNQEKKAKSATENNKEQNKIAPGTKIVGNIEAKGCFRIDGCVEGKVKTPGKVVIGKDGFVNGELECENADIEGKFTGILKISGTLSLRSTALIEGEATVSKLAVEPGATFNATCAMRGGVKAIHSERGERKQQQQEKSA</sequence>
<dbReference type="InterPro" id="IPR007607">
    <property type="entry name" value="BacA/B"/>
</dbReference>
<comment type="similarity">
    <text evidence="1">Belongs to the bactofilin family.</text>
</comment>
<keyword evidence="4" id="KW-1185">Reference proteome</keyword>
<dbReference type="EMBL" id="JAAVJR010000002">
    <property type="protein sequence ID" value="NJW52009.1"/>
    <property type="molecule type" value="Genomic_DNA"/>
</dbReference>
<comment type="caution">
    <text evidence="3">The sequence shown here is derived from an EMBL/GenBank/DDBJ whole genome shotgun (WGS) entry which is preliminary data.</text>
</comment>
<dbReference type="RefSeq" id="WP_168137173.1">
    <property type="nucleotide sequence ID" value="NZ_JAAVJR010000002.1"/>
</dbReference>